<organism evidence="3 4">
    <name type="scientific">Rubrivirga marina</name>
    <dbReference type="NCBI Taxonomy" id="1196024"/>
    <lineage>
        <taxon>Bacteria</taxon>
        <taxon>Pseudomonadati</taxon>
        <taxon>Rhodothermota</taxon>
        <taxon>Rhodothermia</taxon>
        <taxon>Rhodothermales</taxon>
        <taxon>Rubricoccaceae</taxon>
        <taxon>Rubrivirga</taxon>
    </lineage>
</organism>
<gene>
    <name evidence="3" type="ORF">BSZ37_04720</name>
</gene>
<sequence length="115" mass="11872">MRRAPALLLLAVLLAGLGASSVHRAAHAVEWAEAQQSHEADHHDDGADHASTPCTGGDVHAIDCAVCSGLSFAMLDDVVDPADSVADPDRQQAAVEAYVDFRRAVAPARGPPAVA</sequence>
<dbReference type="RefSeq" id="WP_095509436.1">
    <property type="nucleotide sequence ID" value="NZ_MQWD01000001.1"/>
</dbReference>
<keyword evidence="4" id="KW-1185">Reference proteome</keyword>
<evidence type="ECO:0008006" key="5">
    <source>
        <dbReference type="Google" id="ProtNLM"/>
    </source>
</evidence>
<dbReference type="EMBL" id="MQWD01000001">
    <property type="protein sequence ID" value="PAP75792.1"/>
    <property type="molecule type" value="Genomic_DNA"/>
</dbReference>
<dbReference type="AlphaFoldDB" id="A0A271IX72"/>
<proteinExistence type="predicted"/>
<name>A0A271IX72_9BACT</name>
<feature type="compositionally biased region" description="Basic and acidic residues" evidence="1">
    <location>
        <begin position="36"/>
        <end position="48"/>
    </location>
</feature>
<evidence type="ECO:0000256" key="2">
    <source>
        <dbReference type="SAM" id="SignalP"/>
    </source>
</evidence>
<feature type="chain" id="PRO_5012447852" description="Cobalt transporter" evidence="2">
    <location>
        <begin position="26"/>
        <end position="115"/>
    </location>
</feature>
<evidence type="ECO:0000313" key="4">
    <source>
        <dbReference type="Proteomes" id="UP000216339"/>
    </source>
</evidence>
<dbReference type="Proteomes" id="UP000216339">
    <property type="component" value="Unassembled WGS sequence"/>
</dbReference>
<accession>A0A271IX72</accession>
<reference evidence="3 4" key="1">
    <citation type="submission" date="2016-11" db="EMBL/GenBank/DDBJ databases">
        <title>Study of marine rhodopsin-containing bacteria.</title>
        <authorList>
            <person name="Yoshizawa S."/>
            <person name="Kumagai Y."/>
            <person name="Kogure K."/>
        </authorList>
    </citation>
    <scope>NUCLEOTIDE SEQUENCE [LARGE SCALE GENOMIC DNA]</scope>
    <source>
        <strain evidence="3 4">SAORIC-28</strain>
    </source>
</reference>
<keyword evidence="2" id="KW-0732">Signal</keyword>
<evidence type="ECO:0000313" key="3">
    <source>
        <dbReference type="EMBL" id="PAP75792.1"/>
    </source>
</evidence>
<feature type="region of interest" description="Disordered" evidence="1">
    <location>
        <begin position="33"/>
        <end position="54"/>
    </location>
</feature>
<evidence type="ECO:0000256" key="1">
    <source>
        <dbReference type="SAM" id="MobiDB-lite"/>
    </source>
</evidence>
<comment type="caution">
    <text evidence="3">The sequence shown here is derived from an EMBL/GenBank/DDBJ whole genome shotgun (WGS) entry which is preliminary data.</text>
</comment>
<protein>
    <recommendedName>
        <fullName evidence="5">Cobalt transporter</fullName>
    </recommendedName>
</protein>
<feature type="signal peptide" evidence="2">
    <location>
        <begin position="1"/>
        <end position="25"/>
    </location>
</feature>